<feature type="transmembrane region" description="Helical" evidence="6">
    <location>
        <begin position="389"/>
        <end position="407"/>
    </location>
</feature>
<feature type="transmembrane region" description="Helical" evidence="6">
    <location>
        <begin position="79"/>
        <end position="104"/>
    </location>
</feature>
<dbReference type="Pfam" id="PF07690">
    <property type="entry name" value="MFS_1"/>
    <property type="match status" value="1"/>
</dbReference>
<feature type="domain" description="Major facilitator superfamily (MFS) profile" evidence="7">
    <location>
        <begin position="81"/>
        <end position="545"/>
    </location>
</feature>
<evidence type="ECO:0000256" key="6">
    <source>
        <dbReference type="SAM" id="Phobius"/>
    </source>
</evidence>
<dbReference type="PANTHER" id="PTHR42718:SF10">
    <property type="entry name" value="TRANSPORTER, PUTATIVE (AFU_ORTHOLOGUE AFUA_8G06760)-RELATED"/>
    <property type="match status" value="1"/>
</dbReference>
<evidence type="ECO:0000313" key="8">
    <source>
        <dbReference type="EMBL" id="PWI71568.1"/>
    </source>
</evidence>
<feature type="transmembrane region" description="Helical" evidence="6">
    <location>
        <begin position="521"/>
        <end position="541"/>
    </location>
</feature>
<dbReference type="InterPro" id="IPR036259">
    <property type="entry name" value="MFS_trans_sf"/>
</dbReference>
<organism evidence="8 9">
    <name type="scientific">Purpureocillium lilacinum</name>
    <name type="common">Paecilomyces lilacinus</name>
    <dbReference type="NCBI Taxonomy" id="33203"/>
    <lineage>
        <taxon>Eukaryota</taxon>
        <taxon>Fungi</taxon>
        <taxon>Dikarya</taxon>
        <taxon>Ascomycota</taxon>
        <taxon>Pezizomycotina</taxon>
        <taxon>Sordariomycetes</taxon>
        <taxon>Hypocreomycetidae</taxon>
        <taxon>Hypocreales</taxon>
        <taxon>Ophiocordycipitaceae</taxon>
        <taxon>Purpureocillium</taxon>
    </lineage>
</organism>
<proteinExistence type="predicted"/>
<dbReference type="InterPro" id="IPR020846">
    <property type="entry name" value="MFS_dom"/>
</dbReference>
<dbReference type="Gene3D" id="1.20.1250.20">
    <property type="entry name" value="MFS general substrate transporter like domains"/>
    <property type="match status" value="2"/>
</dbReference>
<dbReference type="PROSITE" id="PS50850">
    <property type="entry name" value="MFS"/>
    <property type="match status" value="1"/>
</dbReference>
<feature type="transmembrane region" description="Helical" evidence="6">
    <location>
        <begin position="146"/>
        <end position="165"/>
    </location>
</feature>
<dbReference type="AlphaFoldDB" id="A0A2U3EAP6"/>
<feature type="region of interest" description="Disordered" evidence="5">
    <location>
        <begin position="40"/>
        <end position="69"/>
    </location>
</feature>
<feature type="transmembrane region" description="Helical" evidence="6">
    <location>
        <begin position="277"/>
        <end position="295"/>
    </location>
</feature>
<dbReference type="InterPro" id="IPR029044">
    <property type="entry name" value="Nucleotide-diphossugar_trans"/>
</dbReference>
<dbReference type="GO" id="GO:0016757">
    <property type="term" value="F:glycosyltransferase activity"/>
    <property type="evidence" value="ECO:0007669"/>
    <property type="project" value="InterPro"/>
</dbReference>
<protein>
    <recommendedName>
        <fullName evidence="7">Major facilitator superfamily (MFS) profile domain-containing protein</fullName>
    </recommendedName>
</protein>
<keyword evidence="4 6" id="KW-0472">Membrane</keyword>
<dbReference type="SUPFAM" id="SSF53448">
    <property type="entry name" value="Nucleotide-diphospho-sugar transferases"/>
    <property type="match status" value="1"/>
</dbReference>
<feature type="transmembrane region" description="Helical" evidence="6">
    <location>
        <begin position="171"/>
        <end position="193"/>
    </location>
</feature>
<feature type="region of interest" description="Disordered" evidence="5">
    <location>
        <begin position="1"/>
        <end position="23"/>
    </location>
</feature>
<dbReference type="InterPro" id="IPR008441">
    <property type="entry name" value="AfumC-like_glycosyl_Trfase"/>
</dbReference>
<comment type="caution">
    <text evidence="8">The sequence shown here is derived from an EMBL/GenBank/DDBJ whole genome shotgun (WGS) entry which is preliminary data.</text>
</comment>
<dbReference type="InterPro" id="IPR011701">
    <property type="entry name" value="MFS"/>
</dbReference>
<sequence>MGRTHHVSAAGAGAGSGSTTTVTLETPAAESALAILSPNAATSSRPSTELRSDDVSPAEATSTSPTGTEALGISKWRGITVIVTLAGISFLNTMGSGILIAALPRIADDVGLSEALILWPAAVYALAAGCLLLVFGAVADVIGAKLMWLTGSYLFVAFTLGVGLARTGLQIIVFRTLLGAAIAMCLPTAVGLISHTFPRGTWRNIAFAMNGMGSPLGYALGLVLGGVFADTIGWRWAYYMMAMINVCLSTCAIWSLPPVRVSSERKWTARLMHDIDWVGAVIMSAALGMLLYVLAMTSSSYKKLSDAANIATLSVSLVLLASFPFWMDYQTRRGKPALIPNSLWKNWSFTSVCIAVFFCWASLNGIEYFTTLYFQKVEGLSALQSSLRFLPHVIMGTSVNIITGLLISRVKVRTLVVVSALITMVAPPLMATVDVGENYWLAPFWAMFLSPVNPDVLFTVSNLVISDAYPPEMQSLAGGVFNEVGQFGNSVGLAITAAIAASVTEHTEAEAVDALMKGYRAAFWTIFSSCAVVTVVAWFGLRKGGITSLVDVYKALDRALGVSSIQEFNSRFNVQSRALSVPPLMPVTIASITSTTTSASHTMGSLPAYPRPEGVDEIPRERLDLRPDADVDHDLLHPKPVTDEKNIWFFWHSGFSHMHHYARRTVRAWHRRFSKQGWVVRVMDREPDSPLNIANFLDIHDPNTFPKAFLDGTIGGDYAPQHTSDLVRWPLLNTYGGVYADVGMIQIGDLDRLWNATVRDPDSPYEVISYNAGGVNARSLTNYFFASRRNSPLFERCHKLFLALWAADGGKSSTDGMHASPLLEGVPMMGADMSFEENGKTYGPAEVSKMLTDYIIQGQVLTMVMGLVDESDNWNGPEYVAKHVWATDYMVGSQLINEMTAWNGPRQFELMSLPLPKDGDAETKDQKLAREIVGACLSKSFGFKLAHGLILRVLGDTLGSLWRKHDGADDVPGTYGNWLRYGTVHWAPKELPPRLEFTVAPAVKIGSLLGDGRLGPGANGGVPAFEAQK</sequence>
<evidence type="ECO:0000256" key="3">
    <source>
        <dbReference type="ARBA" id="ARBA00022989"/>
    </source>
</evidence>
<evidence type="ECO:0000256" key="2">
    <source>
        <dbReference type="ARBA" id="ARBA00022692"/>
    </source>
</evidence>
<dbReference type="PANTHER" id="PTHR42718">
    <property type="entry name" value="MAJOR FACILITATOR SUPERFAMILY MULTIDRUG TRANSPORTER MFSC"/>
    <property type="match status" value="1"/>
</dbReference>
<dbReference type="Pfam" id="PF05704">
    <property type="entry name" value="Caps_synth"/>
    <property type="match status" value="1"/>
</dbReference>
<feature type="compositionally biased region" description="Low complexity" evidence="5">
    <location>
        <begin position="7"/>
        <end position="23"/>
    </location>
</feature>
<comment type="subcellular location">
    <subcellularLocation>
        <location evidence="1">Membrane</location>
        <topology evidence="1">Multi-pass membrane protein</topology>
    </subcellularLocation>
</comment>
<feature type="transmembrane region" description="Helical" evidence="6">
    <location>
        <begin position="205"/>
        <end position="224"/>
    </location>
</feature>
<dbReference type="Gene3D" id="3.90.550.20">
    <property type="match status" value="1"/>
</dbReference>
<dbReference type="GO" id="GO:0016020">
    <property type="term" value="C:membrane"/>
    <property type="evidence" value="ECO:0007669"/>
    <property type="project" value="UniProtKB-SubCell"/>
</dbReference>
<feature type="transmembrane region" description="Helical" evidence="6">
    <location>
        <begin position="307"/>
        <end position="326"/>
    </location>
</feature>
<accession>A0A2U3EAP6</accession>
<feature type="transmembrane region" description="Helical" evidence="6">
    <location>
        <begin position="236"/>
        <end position="256"/>
    </location>
</feature>
<dbReference type="SUPFAM" id="SSF103473">
    <property type="entry name" value="MFS general substrate transporter"/>
    <property type="match status" value="1"/>
</dbReference>
<feature type="transmembrane region" description="Helical" evidence="6">
    <location>
        <begin position="439"/>
        <end position="465"/>
    </location>
</feature>
<evidence type="ECO:0000256" key="1">
    <source>
        <dbReference type="ARBA" id="ARBA00004141"/>
    </source>
</evidence>
<evidence type="ECO:0000256" key="4">
    <source>
        <dbReference type="ARBA" id="ARBA00023136"/>
    </source>
</evidence>
<feature type="transmembrane region" description="Helical" evidence="6">
    <location>
        <begin position="347"/>
        <end position="369"/>
    </location>
</feature>
<gene>
    <name evidence="8" type="ORF">PCL_11662</name>
</gene>
<dbReference type="CDD" id="cd17476">
    <property type="entry name" value="MFS_Amf1_MDR_like"/>
    <property type="match status" value="1"/>
</dbReference>
<name>A0A2U3EAP6_PURLI</name>
<evidence type="ECO:0000313" key="9">
    <source>
        <dbReference type="Proteomes" id="UP000245956"/>
    </source>
</evidence>
<keyword evidence="2 6" id="KW-0812">Transmembrane</keyword>
<feature type="transmembrane region" description="Helical" evidence="6">
    <location>
        <begin position="414"/>
        <end position="433"/>
    </location>
</feature>
<evidence type="ECO:0000259" key="7">
    <source>
        <dbReference type="PROSITE" id="PS50850"/>
    </source>
</evidence>
<dbReference type="Proteomes" id="UP000245956">
    <property type="component" value="Unassembled WGS sequence"/>
</dbReference>
<reference evidence="8 9" key="1">
    <citation type="journal article" date="2016" name="Front. Microbiol.">
        <title>Genome and transcriptome sequences reveal the specific parasitism of the nematophagous Purpureocillium lilacinum 36-1.</title>
        <authorList>
            <person name="Xie J."/>
            <person name="Li S."/>
            <person name="Mo C."/>
            <person name="Xiao X."/>
            <person name="Peng D."/>
            <person name="Wang G."/>
            <person name="Xiao Y."/>
        </authorList>
    </citation>
    <scope>NUCLEOTIDE SEQUENCE [LARGE SCALE GENOMIC DNA]</scope>
    <source>
        <strain evidence="8 9">36-1</strain>
    </source>
</reference>
<feature type="transmembrane region" description="Helical" evidence="6">
    <location>
        <begin position="116"/>
        <end position="139"/>
    </location>
</feature>
<keyword evidence="3 6" id="KW-1133">Transmembrane helix</keyword>
<dbReference type="EMBL" id="LCWV01000007">
    <property type="protein sequence ID" value="PWI71568.1"/>
    <property type="molecule type" value="Genomic_DNA"/>
</dbReference>
<dbReference type="GO" id="GO:0022857">
    <property type="term" value="F:transmembrane transporter activity"/>
    <property type="evidence" value="ECO:0007669"/>
    <property type="project" value="InterPro"/>
</dbReference>
<evidence type="ECO:0000256" key="5">
    <source>
        <dbReference type="SAM" id="MobiDB-lite"/>
    </source>
</evidence>